<dbReference type="PANTHER" id="PTHR22948">
    <property type="entry name" value="TUDOR DOMAIN CONTAINING PROTEIN"/>
    <property type="match status" value="1"/>
</dbReference>
<dbReference type="InterPro" id="IPR025605">
    <property type="entry name" value="OST-HTH/LOTUS_dom"/>
</dbReference>
<dbReference type="FunFam" id="3.30.420.610:FF:000007">
    <property type="entry name" value="Tudor domain-containing protein 5"/>
    <property type="match status" value="1"/>
</dbReference>
<keyword evidence="2" id="KW-0221">Differentiation</keyword>
<feature type="domain" description="HTH OST-type" evidence="4">
    <location>
        <begin position="7"/>
        <end position="80"/>
    </location>
</feature>
<dbReference type="PANTHER" id="PTHR22948:SF19">
    <property type="entry name" value="TUDOR DOMAIN-CONTAINING PROTEIN 5"/>
    <property type="match status" value="1"/>
</dbReference>
<dbReference type="CDD" id="cd09975">
    <property type="entry name" value="LOTUS_2_TDRD5"/>
    <property type="match status" value="1"/>
</dbReference>
<keyword evidence="1" id="KW-0217">Developmental protein</keyword>
<reference evidence="5 6" key="1">
    <citation type="journal article" date="2020" name="Nature">
        <title>Six reference-quality genomes reveal evolution of bat adaptations.</title>
        <authorList>
            <person name="Jebb D."/>
            <person name="Huang Z."/>
            <person name="Pippel M."/>
            <person name="Hughes G.M."/>
            <person name="Lavrichenko K."/>
            <person name="Devanna P."/>
            <person name="Winkler S."/>
            <person name="Jermiin L.S."/>
            <person name="Skirmuntt E.C."/>
            <person name="Katzourakis A."/>
            <person name="Burkitt-Gray L."/>
            <person name="Ray D.A."/>
            <person name="Sullivan K.A.M."/>
            <person name="Roscito J.G."/>
            <person name="Kirilenko B.M."/>
            <person name="Davalos L.M."/>
            <person name="Corthals A.P."/>
            <person name="Power M.L."/>
            <person name="Jones G."/>
            <person name="Ransome R.D."/>
            <person name="Dechmann D.K.N."/>
            <person name="Locatelli A.G."/>
            <person name="Puechmaille S.J."/>
            <person name="Fedrigo O."/>
            <person name="Jarvis E.D."/>
            <person name="Hiller M."/>
            <person name="Vernes S.C."/>
            <person name="Myers E.W."/>
            <person name="Teeling E.C."/>
        </authorList>
    </citation>
    <scope>NUCLEOTIDE SEQUENCE [LARGE SCALE GENOMIC DNA]</scope>
    <source>
        <strain evidence="5">MRouAeg1</strain>
        <tissue evidence="5">Muscle</tissue>
    </source>
</reference>
<evidence type="ECO:0000256" key="3">
    <source>
        <dbReference type="SAM" id="MobiDB-lite"/>
    </source>
</evidence>
<feature type="compositionally biased region" description="Polar residues" evidence="3">
    <location>
        <begin position="238"/>
        <end position="254"/>
    </location>
</feature>
<evidence type="ECO:0000313" key="6">
    <source>
        <dbReference type="Proteomes" id="UP000593571"/>
    </source>
</evidence>
<dbReference type="EMBL" id="JACASE010000017">
    <property type="protein sequence ID" value="KAF6398193.1"/>
    <property type="molecule type" value="Genomic_DNA"/>
</dbReference>
<dbReference type="CDD" id="cd09985">
    <property type="entry name" value="LOTUS_1_TDRD5"/>
    <property type="match status" value="1"/>
</dbReference>
<evidence type="ECO:0000256" key="2">
    <source>
        <dbReference type="ARBA" id="ARBA00022782"/>
    </source>
</evidence>
<evidence type="ECO:0000313" key="5">
    <source>
        <dbReference type="EMBL" id="KAF6398193.1"/>
    </source>
</evidence>
<proteinExistence type="predicted"/>
<protein>
    <submittedName>
        <fullName evidence="5">Tudor domain containing 5</fullName>
    </submittedName>
</protein>
<evidence type="ECO:0000256" key="1">
    <source>
        <dbReference type="ARBA" id="ARBA00022473"/>
    </source>
</evidence>
<sequence length="367" mass="40328">MSEQERIQECLRKEIRSLLISTKDGLTPQQLEKEYLLMIGNHLPLRILGFRSTMELMLDMPDVVSVCPCGDGTVILKAIPDESTKGIASLVAKQRSSHKVRNSMQRGRASVCSGPSSRPRVPYRGRVPPILPAVVKSELKDLLALSPVLLSDFEKAFARRFGRSFQYVQYGFLSMFEVLNAASDIISVEQTRAGSLLMLKKDWCFSTSKDIWDDSWQPSGLVNGVKEIQTPEGPGAQEKNTGTTGIQKAQQSADGSPLEPADVQTQPERVPLSAAADSPEKYSGSVESSPESLKNEDFSSSHAITVFKDKSHGAMDQLSLILSPEHQISQTFYIPRSTATAALGAAARLATSRSFLHWYPSVRRTEA</sequence>
<keyword evidence="6" id="KW-1185">Reference proteome</keyword>
<dbReference type="AlphaFoldDB" id="A0A7J8BH77"/>
<dbReference type="FunFam" id="3.30.420.610:FF:000005">
    <property type="entry name" value="Tudor domain-containing protein 5"/>
    <property type="match status" value="1"/>
</dbReference>
<dbReference type="Proteomes" id="UP000593571">
    <property type="component" value="Unassembled WGS sequence"/>
</dbReference>
<gene>
    <name evidence="5" type="ORF">HJG63_019028</name>
</gene>
<comment type="caution">
    <text evidence="5">The sequence shown here is derived from an EMBL/GenBank/DDBJ whole genome shotgun (WGS) entry which is preliminary data.</text>
</comment>
<dbReference type="Gene3D" id="3.30.420.610">
    <property type="entry name" value="LOTUS domain-like"/>
    <property type="match status" value="2"/>
</dbReference>
<dbReference type="InterPro" id="IPR050621">
    <property type="entry name" value="Tudor_domain_containing"/>
</dbReference>
<dbReference type="GO" id="GO:0007281">
    <property type="term" value="P:germ cell development"/>
    <property type="evidence" value="ECO:0007669"/>
    <property type="project" value="InterPro"/>
</dbReference>
<feature type="region of interest" description="Disordered" evidence="3">
    <location>
        <begin position="225"/>
        <end position="297"/>
    </location>
</feature>
<dbReference type="Pfam" id="PF12872">
    <property type="entry name" value="OST-HTH"/>
    <property type="match status" value="2"/>
</dbReference>
<feature type="domain" description="HTH OST-type" evidence="4">
    <location>
        <begin position="127"/>
        <end position="202"/>
    </location>
</feature>
<name>A0A7J8BH77_ROUAE</name>
<dbReference type="PROSITE" id="PS51644">
    <property type="entry name" value="HTH_OST"/>
    <property type="match status" value="2"/>
</dbReference>
<evidence type="ECO:0000259" key="4">
    <source>
        <dbReference type="PROSITE" id="PS51644"/>
    </source>
</evidence>
<dbReference type="InterPro" id="IPR037982">
    <property type="entry name" value="TDRD5_LOTUS_2"/>
</dbReference>
<organism evidence="5 6">
    <name type="scientific">Rousettus aegyptiacus</name>
    <name type="common">Egyptian fruit bat</name>
    <name type="synonym">Pteropus aegyptiacus</name>
    <dbReference type="NCBI Taxonomy" id="9407"/>
    <lineage>
        <taxon>Eukaryota</taxon>
        <taxon>Metazoa</taxon>
        <taxon>Chordata</taxon>
        <taxon>Craniata</taxon>
        <taxon>Vertebrata</taxon>
        <taxon>Euteleostomi</taxon>
        <taxon>Mammalia</taxon>
        <taxon>Eutheria</taxon>
        <taxon>Laurasiatheria</taxon>
        <taxon>Chiroptera</taxon>
        <taxon>Yinpterochiroptera</taxon>
        <taxon>Pteropodoidea</taxon>
        <taxon>Pteropodidae</taxon>
        <taxon>Rousettinae</taxon>
        <taxon>Rousettus</taxon>
    </lineage>
</organism>
<dbReference type="InterPro" id="IPR041966">
    <property type="entry name" value="LOTUS-like"/>
</dbReference>
<accession>A0A7J8BH77</accession>